<dbReference type="InterPro" id="IPR045203">
    <property type="entry name" value="RanGAP1/2"/>
</dbReference>
<gene>
    <name evidence="2" type="ORF">MKW98_016312</name>
</gene>
<organism evidence="2 3">
    <name type="scientific">Papaver atlanticum</name>
    <dbReference type="NCBI Taxonomy" id="357466"/>
    <lineage>
        <taxon>Eukaryota</taxon>
        <taxon>Viridiplantae</taxon>
        <taxon>Streptophyta</taxon>
        <taxon>Embryophyta</taxon>
        <taxon>Tracheophyta</taxon>
        <taxon>Spermatophyta</taxon>
        <taxon>Magnoliopsida</taxon>
        <taxon>Ranunculales</taxon>
        <taxon>Papaveraceae</taxon>
        <taxon>Papaveroideae</taxon>
        <taxon>Papaver</taxon>
    </lineage>
</organism>
<comment type="caution">
    <text evidence="2">The sequence shown here is derived from an EMBL/GenBank/DDBJ whole genome shotgun (WGS) entry which is preliminary data.</text>
</comment>
<proteinExistence type="predicted"/>
<dbReference type="Proteomes" id="UP001202328">
    <property type="component" value="Unassembled WGS sequence"/>
</dbReference>
<keyword evidence="3" id="KW-1185">Reference proteome</keyword>
<dbReference type="EMBL" id="JAJJMB010010581">
    <property type="protein sequence ID" value="KAI3907668.1"/>
    <property type="molecule type" value="Genomic_DNA"/>
</dbReference>
<dbReference type="SUPFAM" id="SSF52047">
    <property type="entry name" value="RNI-like"/>
    <property type="match status" value="1"/>
</dbReference>
<dbReference type="Gene3D" id="3.80.10.10">
    <property type="entry name" value="Ribonuclease Inhibitor"/>
    <property type="match status" value="2"/>
</dbReference>
<sequence>MDNEIQVDHSETLFKLYALQPVLSDADQVEKLLEPLTYPKNSYSKICFHNISFGVDAARAAEPMLSSLRERLTEVILSNIIFSLALEGCSLKTLDLSNNPLGEKGVRAFSALLKSQSNLEELYLMNDDITKEAAKAVTELIPSTEKLKVLHFYFNRTGDEGAVFIAKIVEASPSLEDFCCATSWIGSKGGVAVIEALAKCRNLKKLDLSDNMLRKEAGELLAAALLSNAGLTEVHLAHLSLQAEGAIKVGKPLTRCAPSLEVLDMSMNRITPVAAVVLANCVASKQFLTKLNLSGNRLTDTDGHDRLTEVDMSGNFIRKDGATCLARAVAGKPRFALLNINDNCISEEGISDVKVIFSGSPSMLGPLDENDPNGEDDEWDEDL</sequence>
<dbReference type="PROSITE" id="PS51450">
    <property type="entry name" value="LRR"/>
    <property type="match status" value="1"/>
</dbReference>
<dbReference type="SMART" id="SM00368">
    <property type="entry name" value="LRR_RI"/>
    <property type="match status" value="7"/>
</dbReference>
<name>A0AAD4XFD9_9MAGN</name>
<evidence type="ECO:0000313" key="3">
    <source>
        <dbReference type="Proteomes" id="UP001202328"/>
    </source>
</evidence>
<dbReference type="PANTHER" id="PTHR46761">
    <property type="entry name" value="RAN GTPASE-ACTIVATING PROTEIN 1"/>
    <property type="match status" value="1"/>
</dbReference>
<evidence type="ECO:0000256" key="1">
    <source>
        <dbReference type="SAM" id="MobiDB-lite"/>
    </source>
</evidence>
<feature type="compositionally biased region" description="Acidic residues" evidence="1">
    <location>
        <begin position="368"/>
        <end position="383"/>
    </location>
</feature>
<dbReference type="Pfam" id="PF13516">
    <property type="entry name" value="LRR_6"/>
    <property type="match status" value="4"/>
</dbReference>
<evidence type="ECO:0000313" key="2">
    <source>
        <dbReference type="EMBL" id="KAI3907668.1"/>
    </source>
</evidence>
<protein>
    <submittedName>
        <fullName evidence="2">Uncharacterized protein</fullName>
    </submittedName>
</protein>
<dbReference type="InterPro" id="IPR001611">
    <property type="entry name" value="Leu-rich_rpt"/>
</dbReference>
<feature type="region of interest" description="Disordered" evidence="1">
    <location>
        <begin position="363"/>
        <end position="383"/>
    </location>
</feature>
<dbReference type="InterPro" id="IPR032675">
    <property type="entry name" value="LRR_dom_sf"/>
</dbReference>
<dbReference type="PANTHER" id="PTHR46761:SF2">
    <property type="entry name" value="RAN GTPASE-ACTIVATING PROTEIN 1"/>
    <property type="match status" value="1"/>
</dbReference>
<dbReference type="GO" id="GO:0005096">
    <property type="term" value="F:GTPase activator activity"/>
    <property type="evidence" value="ECO:0007669"/>
    <property type="project" value="InterPro"/>
</dbReference>
<reference evidence="2" key="1">
    <citation type="submission" date="2022-04" db="EMBL/GenBank/DDBJ databases">
        <title>A functionally conserved STORR gene fusion in Papaver species that diverged 16.8 million years ago.</title>
        <authorList>
            <person name="Catania T."/>
        </authorList>
    </citation>
    <scope>NUCLEOTIDE SEQUENCE</scope>
    <source>
        <strain evidence="2">S-188037</strain>
    </source>
</reference>
<accession>A0AAD4XFD9</accession>
<dbReference type="AlphaFoldDB" id="A0AAD4XFD9"/>